<protein>
    <submittedName>
        <fullName evidence="2">Pr6Pr family membrane protein</fullName>
    </submittedName>
</protein>
<feature type="transmembrane region" description="Helical" evidence="1">
    <location>
        <begin position="39"/>
        <end position="57"/>
    </location>
</feature>
<keyword evidence="1" id="KW-1133">Transmembrane helix</keyword>
<reference evidence="3" key="1">
    <citation type="journal article" date="2019" name="Int. J. Syst. Evol. Microbiol.">
        <title>The Global Catalogue of Microorganisms (GCM) 10K type strain sequencing project: providing services to taxonomists for standard genome sequencing and annotation.</title>
        <authorList>
            <consortium name="The Broad Institute Genomics Platform"/>
            <consortium name="The Broad Institute Genome Sequencing Center for Infectious Disease"/>
            <person name="Wu L."/>
            <person name="Ma J."/>
        </authorList>
    </citation>
    <scope>NUCLEOTIDE SEQUENCE [LARGE SCALE GENOMIC DNA]</scope>
    <source>
        <strain evidence="3">CCUG 54781</strain>
    </source>
</reference>
<feature type="transmembrane region" description="Helical" evidence="1">
    <location>
        <begin position="106"/>
        <end position="124"/>
    </location>
</feature>
<feature type="transmembrane region" description="Helical" evidence="1">
    <location>
        <begin position="7"/>
        <end position="27"/>
    </location>
</feature>
<evidence type="ECO:0000256" key="1">
    <source>
        <dbReference type="SAM" id="Phobius"/>
    </source>
</evidence>
<name>A0ABW2LYF7_9FLAO</name>
<dbReference type="EMBL" id="JBHTCR010000004">
    <property type="protein sequence ID" value="MFC7347373.1"/>
    <property type="molecule type" value="Genomic_DNA"/>
</dbReference>
<evidence type="ECO:0000313" key="2">
    <source>
        <dbReference type="EMBL" id="MFC7347373.1"/>
    </source>
</evidence>
<dbReference type="NCBIfam" id="NF038065">
    <property type="entry name" value="Pr6Pr"/>
    <property type="match status" value="1"/>
</dbReference>
<comment type="caution">
    <text evidence="2">The sequence shown here is derived from an EMBL/GenBank/DDBJ whole genome shotgun (WGS) entry which is preliminary data.</text>
</comment>
<proteinExistence type="predicted"/>
<dbReference type="InterPro" id="IPR049713">
    <property type="entry name" value="Pr6Pr-like"/>
</dbReference>
<feature type="transmembrane region" description="Helical" evidence="1">
    <location>
        <begin position="177"/>
        <end position="194"/>
    </location>
</feature>
<evidence type="ECO:0000313" key="3">
    <source>
        <dbReference type="Proteomes" id="UP001596550"/>
    </source>
</evidence>
<sequence length="200" mass="23336">MKRFFSLVFVVLGWFAVIMQYILMYNNSELTLAEMTMRFFSYFTILTNIIVATYFTLQLFENSQKTENSGIITAITIYILVVGLIYQGILRSTWSPVGMQKIVDELLHTIIPFLALLFWIFIANKKDLSYKLIPRWTIYPLLYLAFILIRGNFAGFYPYPFIDAITLSYSKVLTNSFFILIFFIVLSVIFIRVGKALNKQ</sequence>
<organism evidence="2 3">
    <name type="scientific">Chryseobacterium zhengzhouense</name>
    <dbReference type="NCBI Taxonomy" id="1636086"/>
    <lineage>
        <taxon>Bacteria</taxon>
        <taxon>Pseudomonadati</taxon>
        <taxon>Bacteroidota</taxon>
        <taxon>Flavobacteriia</taxon>
        <taxon>Flavobacteriales</taxon>
        <taxon>Weeksellaceae</taxon>
        <taxon>Chryseobacterium group</taxon>
        <taxon>Chryseobacterium</taxon>
    </lineage>
</organism>
<keyword evidence="3" id="KW-1185">Reference proteome</keyword>
<keyword evidence="1" id="KW-0812">Transmembrane</keyword>
<dbReference type="RefSeq" id="WP_378178784.1">
    <property type="nucleotide sequence ID" value="NZ_JBHTCR010000004.1"/>
</dbReference>
<feature type="transmembrane region" description="Helical" evidence="1">
    <location>
        <begin position="69"/>
        <end position="86"/>
    </location>
</feature>
<dbReference type="Proteomes" id="UP001596550">
    <property type="component" value="Unassembled WGS sequence"/>
</dbReference>
<gene>
    <name evidence="2" type="ORF">ACFQO9_11660</name>
</gene>
<feature type="transmembrane region" description="Helical" evidence="1">
    <location>
        <begin position="136"/>
        <end position="157"/>
    </location>
</feature>
<accession>A0ABW2LYF7</accession>
<keyword evidence="1" id="KW-0472">Membrane</keyword>